<comment type="subcellular location">
    <subcellularLocation>
        <location evidence="2">Cell membrane</location>
        <topology evidence="2">Multi-pass membrane protein</topology>
    </subcellularLocation>
</comment>
<evidence type="ECO:0000256" key="6">
    <source>
        <dbReference type="ARBA" id="ARBA00022679"/>
    </source>
</evidence>
<gene>
    <name evidence="15" type="ORF">KSZ_49870</name>
</gene>
<dbReference type="InterPro" id="IPR003660">
    <property type="entry name" value="HAMP_dom"/>
</dbReference>
<feature type="transmembrane region" description="Helical" evidence="12">
    <location>
        <begin position="31"/>
        <end position="55"/>
    </location>
</feature>
<evidence type="ECO:0000256" key="2">
    <source>
        <dbReference type="ARBA" id="ARBA00004651"/>
    </source>
</evidence>
<evidence type="ECO:0000256" key="12">
    <source>
        <dbReference type="SAM" id="Phobius"/>
    </source>
</evidence>
<evidence type="ECO:0000256" key="5">
    <source>
        <dbReference type="ARBA" id="ARBA00022553"/>
    </source>
</evidence>
<evidence type="ECO:0000256" key="9">
    <source>
        <dbReference type="ARBA" id="ARBA00022989"/>
    </source>
</evidence>
<dbReference type="Pfam" id="PF07730">
    <property type="entry name" value="HisKA_3"/>
    <property type="match status" value="1"/>
</dbReference>
<dbReference type="CDD" id="cd16917">
    <property type="entry name" value="HATPase_UhpB-NarQ-NarX-like"/>
    <property type="match status" value="1"/>
</dbReference>
<evidence type="ECO:0000256" key="7">
    <source>
        <dbReference type="ARBA" id="ARBA00022692"/>
    </source>
</evidence>
<dbReference type="Proteomes" id="UP000635565">
    <property type="component" value="Unassembled WGS sequence"/>
</dbReference>
<evidence type="ECO:0000256" key="10">
    <source>
        <dbReference type="ARBA" id="ARBA00023012"/>
    </source>
</evidence>
<evidence type="ECO:0000256" key="8">
    <source>
        <dbReference type="ARBA" id="ARBA00022777"/>
    </source>
</evidence>
<dbReference type="EC" id="2.7.13.3" evidence="3"/>
<dbReference type="CDD" id="cd06225">
    <property type="entry name" value="HAMP"/>
    <property type="match status" value="1"/>
</dbReference>
<dbReference type="InterPro" id="IPR005467">
    <property type="entry name" value="His_kinase_dom"/>
</dbReference>
<dbReference type="Pfam" id="PF00672">
    <property type="entry name" value="HAMP"/>
    <property type="match status" value="1"/>
</dbReference>
<keyword evidence="4" id="KW-1003">Cell membrane</keyword>
<feature type="domain" description="Histidine kinase" evidence="13">
    <location>
        <begin position="326"/>
        <end position="516"/>
    </location>
</feature>
<dbReference type="Pfam" id="PF02518">
    <property type="entry name" value="HATPase_c"/>
    <property type="match status" value="1"/>
</dbReference>
<dbReference type="InterPro" id="IPR003594">
    <property type="entry name" value="HATPase_dom"/>
</dbReference>
<organism evidence="15 16">
    <name type="scientific">Dictyobacter formicarum</name>
    <dbReference type="NCBI Taxonomy" id="2778368"/>
    <lineage>
        <taxon>Bacteria</taxon>
        <taxon>Bacillati</taxon>
        <taxon>Chloroflexota</taxon>
        <taxon>Ktedonobacteria</taxon>
        <taxon>Ktedonobacterales</taxon>
        <taxon>Dictyobacteraceae</taxon>
        <taxon>Dictyobacter</taxon>
    </lineage>
</organism>
<dbReference type="Gene3D" id="6.10.340.10">
    <property type="match status" value="1"/>
</dbReference>
<evidence type="ECO:0000313" key="16">
    <source>
        <dbReference type="Proteomes" id="UP000635565"/>
    </source>
</evidence>
<dbReference type="SUPFAM" id="SSF55874">
    <property type="entry name" value="ATPase domain of HSP90 chaperone/DNA topoisomerase II/histidine kinase"/>
    <property type="match status" value="1"/>
</dbReference>
<keyword evidence="10" id="KW-0902">Two-component regulatory system</keyword>
<accession>A0ABQ3VNL1</accession>
<evidence type="ECO:0000256" key="11">
    <source>
        <dbReference type="ARBA" id="ARBA00023136"/>
    </source>
</evidence>
<dbReference type="SUPFAM" id="SSF158472">
    <property type="entry name" value="HAMP domain-like"/>
    <property type="match status" value="1"/>
</dbReference>
<comment type="catalytic activity">
    <reaction evidence="1">
        <text>ATP + protein L-histidine = ADP + protein N-phospho-L-histidine.</text>
        <dbReference type="EC" id="2.7.13.3"/>
    </reaction>
</comment>
<dbReference type="PROSITE" id="PS50885">
    <property type="entry name" value="HAMP"/>
    <property type="match status" value="1"/>
</dbReference>
<keyword evidence="7 12" id="KW-0812">Transmembrane</keyword>
<dbReference type="Gene3D" id="1.20.5.1930">
    <property type="match status" value="1"/>
</dbReference>
<name>A0ABQ3VNL1_9CHLR</name>
<reference evidence="15 16" key="1">
    <citation type="journal article" date="2021" name="Int. J. Syst. Evol. Microbiol.">
        <title>Reticulibacter mediterranei gen. nov., sp. nov., within the new family Reticulibacteraceae fam. nov., and Ktedonospora formicarum gen. nov., sp. nov., Ktedonobacter robiniae sp. nov., Dictyobacter formicarum sp. nov. and Dictyobacter arantiisoli sp. nov., belonging to the class Ktedonobacteria.</title>
        <authorList>
            <person name="Yabe S."/>
            <person name="Zheng Y."/>
            <person name="Wang C.M."/>
            <person name="Sakai Y."/>
            <person name="Abe K."/>
            <person name="Yokota A."/>
            <person name="Donadio S."/>
            <person name="Cavaletti L."/>
            <person name="Monciardini P."/>
        </authorList>
    </citation>
    <scope>NUCLEOTIDE SEQUENCE [LARGE SCALE GENOMIC DNA]</scope>
    <source>
        <strain evidence="15 16">SOSP1-9</strain>
    </source>
</reference>
<dbReference type="PANTHER" id="PTHR24421:SF37">
    <property type="entry name" value="SENSOR HISTIDINE KINASE NARS"/>
    <property type="match status" value="1"/>
</dbReference>
<proteinExistence type="predicted"/>
<keyword evidence="9 12" id="KW-1133">Transmembrane helix</keyword>
<dbReference type="EMBL" id="BNJJ01000015">
    <property type="protein sequence ID" value="GHO86981.1"/>
    <property type="molecule type" value="Genomic_DNA"/>
</dbReference>
<keyword evidence="11 12" id="KW-0472">Membrane</keyword>
<evidence type="ECO:0000256" key="4">
    <source>
        <dbReference type="ARBA" id="ARBA00022475"/>
    </source>
</evidence>
<keyword evidence="5" id="KW-0597">Phosphoprotein</keyword>
<feature type="transmembrane region" description="Helical" evidence="12">
    <location>
        <begin position="229"/>
        <end position="250"/>
    </location>
</feature>
<feature type="domain" description="HAMP" evidence="14">
    <location>
        <begin position="253"/>
        <end position="305"/>
    </location>
</feature>
<dbReference type="InterPro" id="IPR050482">
    <property type="entry name" value="Sensor_HK_TwoCompSys"/>
</dbReference>
<comment type="caution">
    <text evidence="15">The sequence shown here is derived from an EMBL/GenBank/DDBJ whole genome shotgun (WGS) entry which is preliminary data.</text>
</comment>
<evidence type="ECO:0000259" key="13">
    <source>
        <dbReference type="PROSITE" id="PS50109"/>
    </source>
</evidence>
<sequence length="520" mass="57857">MKNKDPRVEQHDEKGKRTPGKWSGLSLRMTLSYIMISVSAVLLLELLAGLVVFWLRVYGPFDDQENLSKARRMAQFYAMAASIQGGGVQLNPHSTFLPGQPASLIGDQEQASDLWKDRVPSIETASSDPQQVKFALLIGPTGRVLASSYPAHIPVATPLTHLPSSQSRLSADALAGRSGTMVEVTSQGRVRSAATTVWSRDRRPIGAIYVQFPPDIAVGHFLLRFLGGWFTSGLGLLVITVPIGLFFGMMTTRQLIQRLRHLVVATTRFADGEYSQRVALTSNDEVGQLESQFNWMAERLVESIAQGQALTQHTARLEERARIARDLHDSVKQHLFAVSMQIGAALSLPEHRHEQVHQYLKEIDMLAYQAQQDLTTLIQELRPSLLRDKGLGVALQDYLEMWSRQNAIRTEVQIAETGVRSQTLEETLWRVAQEALANVARHSQASTVQIRLEDEQKQVMLSLVDNGCGFDPTKRERWGIGLDSMKERMEALGGTLTIHSEVGKGTRITARCRNSQALVH</sequence>
<dbReference type="InterPro" id="IPR011712">
    <property type="entry name" value="Sig_transdc_His_kin_sub3_dim/P"/>
</dbReference>
<keyword evidence="16" id="KW-1185">Reference proteome</keyword>
<dbReference type="InterPro" id="IPR036890">
    <property type="entry name" value="HATPase_C_sf"/>
</dbReference>
<evidence type="ECO:0000256" key="3">
    <source>
        <dbReference type="ARBA" id="ARBA00012438"/>
    </source>
</evidence>
<evidence type="ECO:0000313" key="15">
    <source>
        <dbReference type="EMBL" id="GHO86981.1"/>
    </source>
</evidence>
<dbReference type="Gene3D" id="3.30.565.10">
    <property type="entry name" value="Histidine kinase-like ATPase, C-terminal domain"/>
    <property type="match status" value="1"/>
</dbReference>
<keyword evidence="8" id="KW-0418">Kinase</keyword>
<evidence type="ECO:0000256" key="1">
    <source>
        <dbReference type="ARBA" id="ARBA00000085"/>
    </source>
</evidence>
<dbReference type="RefSeq" id="WP_201364589.1">
    <property type="nucleotide sequence ID" value="NZ_BNJJ01000015.1"/>
</dbReference>
<dbReference type="PANTHER" id="PTHR24421">
    <property type="entry name" value="NITRATE/NITRITE SENSOR PROTEIN NARX-RELATED"/>
    <property type="match status" value="1"/>
</dbReference>
<dbReference type="PROSITE" id="PS50109">
    <property type="entry name" value="HIS_KIN"/>
    <property type="match status" value="1"/>
</dbReference>
<keyword evidence="6" id="KW-0808">Transferase</keyword>
<evidence type="ECO:0000259" key="14">
    <source>
        <dbReference type="PROSITE" id="PS50885"/>
    </source>
</evidence>
<dbReference type="SMART" id="SM00387">
    <property type="entry name" value="HATPase_c"/>
    <property type="match status" value="1"/>
</dbReference>
<dbReference type="SMART" id="SM00304">
    <property type="entry name" value="HAMP"/>
    <property type="match status" value="1"/>
</dbReference>
<protein>
    <recommendedName>
        <fullName evidence="3">histidine kinase</fullName>
        <ecNumber evidence="3">2.7.13.3</ecNumber>
    </recommendedName>
</protein>